<sequence>CGGRYETAPGTISSPRYPEKYPDNSDCTYTITAPPGQFIIITIQHFDLEESYDDLEMSEGGGTQHIEE</sequence>
<gene>
    <name evidence="5" type="ORF">BRAFLDRAFT_258172</name>
</gene>
<organism>
    <name type="scientific">Branchiostoma floridae</name>
    <name type="common">Florida lancelet</name>
    <name type="synonym">Amphioxus</name>
    <dbReference type="NCBI Taxonomy" id="7739"/>
    <lineage>
        <taxon>Eukaryota</taxon>
        <taxon>Metazoa</taxon>
        <taxon>Chordata</taxon>
        <taxon>Cephalochordata</taxon>
        <taxon>Leptocardii</taxon>
        <taxon>Amphioxiformes</taxon>
        <taxon>Branchiostomatidae</taxon>
        <taxon>Branchiostoma</taxon>
    </lineage>
</organism>
<evidence type="ECO:0000256" key="3">
    <source>
        <dbReference type="SAM" id="MobiDB-lite"/>
    </source>
</evidence>
<dbReference type="Gene3D" id="2.60.120.290">
    <property type="entry name" value="Spermadhesin, CUB domain"/>
    <property type="match status" value="1"/>
</dbReference>
<dbReference type="CDD" id="cd00041">
    <property type="entry name" value="CUB"/>
    <property type="match status" value="1"/>
</dbReference>
<comment type="caution">
    <text evidence="2">Lacks conserved residue(s) required for the propagation of feature annotation.</text>
</comment>
<dbReference type="PROSITE" id="PS01180">
    <property type="entry name" value="CUB"/>
    <property type="match status" value="1"/>
</dbReference>
<dbReference type="InterPro" id="IPR052129">
    <property type="entry name" value="Spermadhesin-Link_domain"/>
</dbReference>
<dbReference type="PANTHER" id="PTHR46908:SF8">
    <property type="entry name" value="C-TYPE LECTIN DOMAIN-CONTAINING PROTEIN"/>
    <property type="match status" value="1"/>
</dbReference>
<dbReference type="InterPro" id="IPR035914">
    <property type="entry name" value="Sperma_CUB_dom_sf"/>
</dbReference>
<protein>
    <recommendedName>
        <fullName evidence="4">CUB domain-containing protein</fullName>
    </recommendedName>
</protein>
<feature type="non-terminal residue" evidence="5">
    <location>
        <position position="1"/>
    </location>
</feature>
<dbReference type="AlphaFoldDB" id="C4A0Q8"/>
<accession>C4A0Q8</accession>
<keyword evidence="1" id="KW-1015">Disulfide bond</keyword>
<dbReference type="InParanoid" id="C4A0Q8"/>
<reference evidence="5" key="1">
    <citation type="journal article" date="2008" name="Nature">
        <title>The amphioxus genome and the evolution of the chordate karyotype.</title>
        <authorList>
            <consortium name="US DOE Joint Genome Institute (JGI-PGF)"/>
            <person name="Putnam N.H."/>
            <person name="Butts T."/>
            <person name="Ferrier D.E.K."/>
            <person name="Furlong R.F."/>
            <person name="Hellsten U."/>
            <person name="Kawashima T."/>
            <person name="Robinson-Rechavi M."/>
            <person name="Shoguchi E."/>
            <person name="Terry A."/>
            <person name="Yu J.-K."/>
            <person name="Benito-Gutierrez E.L."/>
            <person name="Dubchak I."/>
            <person name="Garcia-Fernandez J."/>
            <person name="Gibson-Brown J.J."/>
            <person name="Grigoriev I.V."/>
            <person name="Horton A.C."/>
            <person name="de Jong P.J."/>
            <person name="Jurka J."/>
            <person name="Kapitonov V.V."/>
            <person name="Kohara Y."/>
            <person name="Kuroki Y."/>
            <person name="Lindquist E."/>
            <person name="Lucas S."/>
            <person name="Osoegawa K."/>
            <person name="Pennacchio L.A."/>
            <person name="Salamov A.A."/>
            <person name="Satou Y."/>
            <person name="Sauka-Spengler T."/>
            <person name="Schmutz J."/>
            <person name="Shin-I T."/>
            <person name="Toyoda A."/>
            <person name="Bronner-Fraser M."/>
            <person name="Fujiyama A."/>
            <person name="Holland L.Z."/>
            <person name="Holland P.W.H."/>
            <person name="Satoh N."/>
            <person name="Rokhsar D.S."/>
        </authorList>
    </citation>
    <scope>NUCLEOTIDE SEQUENCE [LARGE SCALE GENOMIC DNA]</scope>
    <source>
        <strain evidence="5">S238N-H82</strain>
        <tissue evidence="5">Testes</tissue>
    </source>
</reference>
<dbReference type="InterPro" id="IPR000859">
    <property type="entry name" value="CUB_dom"/>
</dbReference>
<dbReference type="eggNOG" id="KOG4297">
    <property type="taxonomic scope" value="Eukaryota"/>
</dbReference>
<evidence type="ECO:0000256" key="2">
    <source>
        <dbReference type="PROSITE-ProRule" id="PRU00059"/>
    </source>
</evidence>
<proteinExistence type="predicted"/>
<dbReference type="PANTHER" id="PTHR46908">
    <property type="entry name" value="CUBILIN-LIKE PROTEIN"/>
    <property type="match status" value="1"/>
</dbReference>
<dbReference type="Pfam" id="PF00431">
    <property type="entry name" value="CUB"/>
    <property type="match status" value="1"/>
</dbReference>
<evidence type="ECO:0000313" key="5">
    <source>
        <dbReference type="EMBL" id="EEN41627.1"/>
    </source>
</evidence>
<dbReference type="EMBL" id="GG666819">
    <property type="protein sequence ID" value="EEN41627.1"/>
    <property type="molecule type" value="Genomic_DNA"/>
</dbReference>
<name>C4A0Q8_BRAFL</name>
<feature type="region of interest" description="Disordered" evidence="3">
    <location>
        <begin position="1"/>
        <end position="21"/>
    </location>
</feature>
<evidence type="ECO:0000259" key="4">
    <source>
        <dbReference type="PROSITE" id="PS01180"/>
    </source>
</evidence>
<dbReference type="SUPFAM" id="SSF49854">
    <property type="entry name" value="Spermadhesin, CUB domain"/>
    <property type="match status" value="1"/>
</dbReference>
<feature type="domain" description="CUB" evidence="4">
    <location>
        <begin position="1"/>
        <end position="68"/>
    </location>
</feature>
<evidence type="ECO:0000256" key="1">
    <source>
        <dbReference type="ARBA" id="ARBA00023157"/>
    </source>
</evidence>